<dbReference type="InterPro" id="IPR015421">
    <property type="entry name" value="PyrdxlP-dep_Trfase_major"/>
</dbReference>
<dbReference type="Gene3D" id="3.40.640.10">
    <property type="entry name" value="Type I PLP-dependent aspartate aminotransferase-like (Major domain)"/>
    <property type="match status" value="1"/>
</dbReference>
<evidence type="ECO:0000313" key="4">
    <source>
        <dbReference type="EMBL" id="GAG56744.1"/>
    </source>
</evidence>
<dbReference type="GO" id="GO:0008483">
    <property type="term" value="F:transaminase activity"/>
    <property type="evidence" value="ECO:0007669"/>
    <property type="project" value="TreeGrafter"/>
</dbReference>
<dbReference type="Pfam" id="PF01041">
    <property type="entry name" value="DegT_DnrJ_EryC1"/>
    <property type="match status" value="1"/>
</dbReference>
<name>X0YKN7_9ZZZZ</name>
<evidence type="ECO:0000256" key="1">
    <source>
        <dbReference type="ARBA" id="ARBA00001933"/>
    </source>
</evidence>
<dbReference type="InterPro" id="IPR000653">
    <property type="entry name" value="DegT/StrS_aminotransferase"/>
</dbReference>
<dbReference type="PIRSF" id="PIRSF000390">
    <property type="entry name" value="PLP_StrS"/>
    <property type="match status" value="1"/>
</dbReference>
<dbReference type="FunFam" id="3.40.640.10:FF:000079">
    <property type="entry name" value="LPS biosynthesis protein"/>
    <property type="match status" value="1"/>
</dbReference>
<dbReference type="GO" id="GO:0030170">
    <property type="term" value="F:pyridoxal phosphate binding"/>
    <property type="evidence" value="ECO:0007669"/>
    <property type="project" value="TreeGrafter"/>
</dbReference>
<comment type="cofactor">
    <cofactor evidence="1">
        <name>pyridoxal 5'-phosphate</name>
        <dbReference type="ChEBI" id="CHEBI:597326"/>
    </cofactor>
</comment>
<dbReference type="PANTHER" id="PTHR30244">
    <property type="entry name" value="TRANSAMINASE"/>
    <property type="match status" value="1"/>
</dbReference>
<comment type="caution">
    <text evidence="4">The sequence shown here is derived from an EMBL/GenBank/DDBJ whole genome shotgun (WGS) entry which is preliminary data.</text>
</comment>
<accession>X0YKN7</accession>
<dbReference type="SUPFAM" id="SSF53383">
    <property type="entry name" value="PLP-dependent transferases"/>
    <property type="match status" value="1"/>
</dbReference>
<dbReference type="EMBL" id="BART01007359">
    <property type="protein sequence ID" value="GAG56744.1"/>
    <property type="molecule type" value="Genomic_DNA"/>
</dbReference>
<sequence length="325" mass="35448">GGLVITKADAMVDIGEYIDEKYGSGRKAYIPGDEIPVSGAIIDKNDIRTVVDVAMDGWFTEGKVSRKFGKALCKYVGSRHVTLCNSGSSASLLAITALSEGIPKGKKIITCATGFPTTVAPIIQNGLLPLFVDVDPLTLNANEEQLFDAMNYPDTCGIIMAHTLGFPFCADEVATKVKELGMWLIEDIADALGAEINDEKVGTFGDASMISFFPAHHITTGEGGAVFTDDGKLKKIIDSYGSWGRDCYCLPGQDNTCNKRFGWEIGDLPKGWDHKYAFTRLGYNLKITELQSALGLSQMKKADTFVKDRRRNFEYLLMNLDLGLL</sequence>
<dbReference type="AlphaFoldDB" id="X0YKN7"/>
<dbReference type="PANTHER" id="PTHR30244:SF34">
    <property type="entry name" value="DTDP-4-AMINO-4,6-DIDEOXYGALACTOSE TRANSAMINASE"/>
    <property type="match status" value="1"/>
</dbReference>
<proteinExistence type="inferred from homology"/>
<organism evidence="4">
    <name type="scientific">marine sediment metagenome</name>
    <dbReference type="NCBI Taxonomy" id="412755"/>
    <lineage>
        <taxon>unclassified sequences</taxon>
        <taxon>metagenomes</taxon>
        <taxon>ecological metagenomes</taxon>
    </lineage>
</organism>
<comment type="similarity">
    <text evidence="3">Belongs to the DegT/DnrJ/EryC1 family.</text>
</comment>
<reference evidence="4" key="1">
    <citation type="journal article" date="2014" name="Front. Microbiol.">
        <title>High frequency of phylogenetically diverse reductive dehalogenase-homologous genes in deep subseafloor sedimentary metagenomes.</title>
        <authorList>
            <person name="Kawai M."/>
            <person name="Futagami T."/>
            <person name="Toyoda A."/>
            <person name="Takaki Y."/>
            <person name="Nishi S."/>
            <person name="Hori S."/>
            <person name="Arai W."/>
            <person name="Tsubouchi T."/>
            <person name="Morono Y."/>
            <person name="Uchiyama I."/>
            <person name="Ito T."/>
            <person name="Fujiyama A."/>
            <person name="Inagaki F."/>
            <person name="Takami H."/>
        </authorList>
    </citation>
    <scope>NUCLEOTIDE SEQUENCE</scope>
    <source>
        <strain evidence="4">Expedition CK06-06</strain>
    </source>
</reference>
<evidence type="ECO:0000256" key="2">
    <source>
        <dbReference type="ARBA" id="ARBA00022898"/>
    </source>
</evidence>
<protein>
    <recommendedName>
        <fullName evidence="5">Lipopolysaccharide biosynthesis protein RfbH</fullName>
    </recommendedName>
</protein>
<evidence type="ECO:0000256" key="3">
    <source>
        <dbReference type="ARBA" id="ARBA00037999"/>
    </source>
</evidence>
<dbReference type="GO" id="GO:0000271">
    <property type="term" value="P:polysaccharide biosynthetic process"/>
    <property type="evidence" value="ECO:0007669"/>
    <property type="project" value="TreeGrafter"/>
</dbReference>
<feature type="non-terminal residue" evidence="4">
    <location>
        <position position="1"/>
    </location>
</feature>
<keyword evidence="2" id="KW-0663">Pyridoxal phosphate</keyword>
<gene>
    <name evidence="4" type="ORF">S01H4_16762</name>
</gene>
<evidence type="ECO:0008006" key="5">
    <source>
        <dbReference type="Google" id="ProtNLM"/>
    </source>
</evidence>
<dbReference type="InterPro" id="IPR015424">
    <property type="entry name" value="PyrdxlP-dep_Trfase"/>
</dbReference>